<evidence type="ECO:0000313" key="3">
    <source>
        <dbReference type="Proteomes" id="UP001280121"/>
    </source>
</evidence>
<dbReference type="Proteomes" id="UP001280121">
    <property type="component" value="Unassembled WGS sequence"/>
</dbReference>
<organism evidence="2 3">
    <name type="scientific">Dipteronia dyeriana</name>
    <dbReference type="NCBI Taxonomy" id="168575"/>
    <lineage>
        <taxon>Eukaryota</taxon>
        <taxon>Viridiplantae</taxon>
        <taxon>Streptophyta</taxon>
        <taxon>Embryophyta</taxon>
        <taxon>Tracheophyta</taxon>
        <taxon>Spermatophyta</taxon>
        <taxon>Magnoliopsida</taxon>
        <taxon>eudicotyledons</taxon>
        <taxon>Gunneridae</taxon>
        <taxon>Pentapetalae</taxon>
        <taxon>rosids</taxon>
        <taxon>malvids</taxon>
        <taxon>Sapindales</taxon>
        <taxon>Sapindaceae</taxon>
        <taxon>Hippocastanoideae</taxon>
        <taxon>Acereae</taxon>
        <taxon>Dipteronia</taxon>
    </lineage>
</organism>
<evidence type="ECO:0000256" key="1">
    <source>
        <dbReference type="SAM" id="Phobius"/>
    </source>
</evidence>
<evidence type="ECO:0000313" key="2">
    <source>
        <dbReference type="EMBL" id="KAK2654239.1"/>
    </source>
</evidence>
<protein>
    <submittedName>
        <fullName evidence="2">Uncharacterized protein</fullName>
    </submittedName>
</protein>
<name>A0AAD9X7K3_9ROSI</name>
<gene>
    <name evidence="2" type="ORF">Ddye_014095</name>
</gene>
<dbReference type="EMBL" id="JANJYI010000004">
    <property type="protein sequence ID" value="KAK2654239.1"/>
    <property type="molecule type" value="Genomic_DNA"/>
</dbReference>
<proteinExistence type="predicted"/>
<accession>A0AAD9X7K3</accession>
<keyword evidence="1" id="KW-0812">Transmembrane</keyword>
<comment type="caution">
    <text evidence="2">The sequence shown here is derived from an EMBL/GenBank/DDBJ whole genome shotgun (WGS) entry which is preliminary data.</text>
</comment>
<keyword evidence="3" id="KW-1185">Reference proteome</keyword>
<sequence>MTLQFSHNLTKSKSVVAWRLQFVVAVAHLLHSSLVVVPAVVGRRSSPSLIVAGLPSLVLVPSLVAYRRRPSPCPHHLSSSLVVVPNRRLRSPSLIAELIVLHFSSSLLRWRSCCDWIVNLWELF</sequence>
<feature type="transmembrane region" description="Helical" evidence="1">
    <location>
        <begin position="47"/>
        <end position="66"/>
    </location>
</feature>
<feature type="transmembrane region" description="Helical" evidence="1">
    <location>
        <begin position="20"/>
        <end position="41"/>
    </location>
</feature>
<reference evidence="2" key="1">
    <citation type="journal article" date="2023" name="Plant J.">
        <title>Genome sequences and population genomics provide insights into the demographic history, inbreeding, and mutation load of two 'living fossil' tree species of Dipteronia.</title>
        <authorList>
            <person name="Feng Y."/>
            <person name="Comes H.P."/>
            <person name="Chen J."/>
            <person name="Zhu S."/>
            <person name="Lu R."/>
            <person name="Zhang X."/>
            <person name="Li P."/>
            <person name="Qiu J."/>
            <person name="Olsen K.M."/>
            <person name="Qiu Y."/>
        </authorList>
    </citation>
    <scope>NUCLEOTIDE SEQUENCE</scope>
    <source>
        <tissue evidence="2">Leaf</tissue>
    </source>
</reference>
<keyword evidence="1" id="KW-1133">Transmembrane helix</keyword>
<keyword evidence="1" id="KW-0472">Membrane</keyword>
<dbReference type="AlphaFoldDB" id="A0AAD9X7K3"/>